<keyword evidence="3" id="KW-0479">Metal-binding</keyword>
<accession>A0AAV3NY40</accession>
<evidence type="ECO:0000256" key="5">
    <source>
        <dbReference type="SAM" id="MobiDB-lite"/>
    </source>
</evidence>
<sequence length="380" mass="43048">MMEKEIEAKIQGKQVTEIKLEIADCKDDDRMYWKGGIQGHKEKVMKLHIGDRPGYDDEGCCFNFSNNAELQMKNSQKSYLPTAMWKPMANGRMPCPGMNCSGCGTLQSKCIYPENWVTGLVVKAEKIGKAYGPKPQPDCSKSMFGKNDKHLDHFQRHLSRGEPVIVDDVLEKTRRLSWDPMVIWRAWRRIKADIGSSQDMDVINCLSECQVSMNSYQFFKGYTEGQYDSKGRPQLLKQYKWPYSDTFEERLPGHAAEFISCLPFKEVTHPHSGYLNLVAKLLKESSKLDLGPNIYITYGFPHELGAGDSVTKLQCVTADVVNVLLHSEAVTVALTPEQLLAIKKEKQEQILQMPKQSSEDKGCENLPANRFEGPHGFNNV</sequence>
<evidence type="ECO:0000256" key="2">
    <source>
        <dbReference type="ARBA" id="ARBA00006801"/>
    </source>
</evidence>
<organism evidence="6 7">
    <name type="scientific">Lithospermum erythrorhizon</name>
    <name type="common">Purple gromwell</name>
    <name type="synonym">Lithospermum officinale var. erythrorhizon</name>
    <dbReference type="NCBI Taxonomy" id="34254"/>
    <lineage>
        <taxon>Eukaryota</taxon>
        <taxon>Viridiplantae</taxon>
        <taxon>Streptophyta</taxon>
        <taxon>Embryophyta</taxon>
        <taxon>Tracheophyta</taxon>
        <taxon>Spermatophyta</taxon>
        <taxon>Magnoliopsida</taxon>
        <taxon>eudicotyledons</taxon>
        <taxon>Gunneridae</taxon>
        <taxon>Pentapetalae</taxon>
        <taxon>asterids</taxon>
        <taxon>lamiids</taxon>
        <taxon>Boraginales</taxon>
        <taxon>Boraginaceae</taxon>
        <taxon>Boraginoideae</taxon>
        <taxon>Lithospermeae</taxon>
        <taxon>Lithospermum</taxon>
    </lineage>
</organism>
<gene>
    <name evidence="6" type="ORF">LIER_04826</name>
</gene>
<comment type="subcellular location">
    <subcellularLocation>
        <location evidence="1">Nucleus</location>
    </subcellularLocation>
</comment>
<reference evidence="6 7" key="1">
    <citation type="submission" date="2024-01" db="EMBL/GenBank/DDBJ databases">
        <title>The complete chloroplast genome sequence of Lithospermum erythrorhizon: insights into the phylogenetic relationship among Boraginaceae species and the maternal lineages of purple gromwells.</title>
        <authorList>
            <person name="Okada T."/>
            <person name="Watanabe K."/>
        </authorList>
    </citation>
    <scope>NUCLEOTIDE SEQUENCE [LARGE SCALE GENOMIC DNA]</scope>
</reference>
<name>A0AAV3NY40_LITER</name>
<dbReference type="Proteomes" id="UP001454036">
    <property type="component" value="Unassembled WGS sequence"/>
</dbReference>
<keyword evidence="7" id="KW-1185">Reference proteome</keyword>
<dbReference type="GO" id="GO:0000118">
    <property type="term" value="C:histone deacetylase complex"/>
    <property type="evidence" value="ECO:0007669"/>
    <property type="project" value="TreeGrafter"/>
</dbReference>
<dbReference type="PANTHER" id="PTHR12549:SF11">
    <property type="entry name" value="LYSINE-SPECIFIC DEMETHYLASE JMJ25"/>
    <property type="match status" value="1"/>
</dbReference>
<dbReference type="PANTHER" id="PTHR12549">
    <property type="entry name" value="JMJC DOMAIN-CONTAINING HISTONE DEMETHYLATION PROTEIN"/>
    <property type="match status" value="1"/>
</dbReference>
<evidence type="ECO:0000313" key="6">
    <source>
        <dbReference type="EMBL" id="GAA0144352.1"/>
    </source>
</evidence>
<feature type="region of interest" description="Disordered" evidence="5">
    <location>
        <begin position="353"/>
        <end position="380"/>
    </location>
</feature>
<dbReference type="GO" id="GO:0046872">
    <property type="term" value="F:metal ion binding"/>
    <property type="evidence" value="ECO:0007669"/>
    <property type="project" value="UniProtKB-KW"/>
</dbReference>
<dbReference type="InterPro" id="IPR045109">
    <property type="entry name" value="LSDs-like"/>
</dbReference>
<dbReference type="GO" id="GO:0032454">
    <property type="term" value="F:histone H3K9 demethylase activity"/>
    <property type="evidence" value="ECO:0007669"/>
    <property type="project" value="InterPro"/>
</dbReference>
<dbReference type="Gene3D" id="2.60.120.650">
    <property type="entry name" value="Cupin"/>
    <property type="match status" value="1"/>
</dbReference>
<protein>
    <submittedName>
        <fullName evidence="6">Histone modifying enzyme</fullName>
    </submittedName>
</protein>
<comment type="caution">
    <text evidence="6">The sequence shown here is derived from an EMBL/GenBank/DDBJ whole genome shotgun (WGS) entry which is preliminary data.</text>
</comment>
<evidence type="ECO:0000256" key="4">
    <source>
        <dbReference type="ARBA" id="ARBA00023242"/>
    </source>
</evidence>
<evidence type="ECO:0000256" key="1">
    <source>
        <dbReference type="ARBA" id="ARBA00004123"/>
    </source>
</evidence>
<evidence type="ECO:0000256" key="3">
    <source>
        <dbReference type="ARBA" id="ARBA00022723"/>
    </source>
</evidence>
<dbReference type="AlphaFoldDB" id="A0AAV3NY40"/>
<dbReference type="GO" id="GO:0003712">
    <property type="term" value="F:transcription coregulator activity"/>
    <property type="evidence" value="ECO:0007669"/>
    <property type="project" value="TreeGrafter"/>
</dbReference>
<keyword evidence="4" id="KW-0539">Nucleus</keyword>
<proteinExistence type="inferred from homology"/>
<dbReference type="EMBL" id="BAABME010000635">
    <property type="protein sequence ID" value="GAA0144352.1"/>
    <property type="molecule type" value="Genomic_DNA"/>
</dbReference>
<dbReference type="GO" id="GO:0031490">
    <property type="term" value="F:chromatin DNA binding"/>
    <property type="evidence" value="ECO:0007669"/>
    <property type="project" value="TreeGrafter"/>
</dbReference>
<comment type="similarity">
    <text evidence="2">Belongs to the JARID1 histone demethylase family.</text>
</comment>
<evidence type="ECO:0000313" key="7">
    <source>
        <dbReference type="Proteomes" id="UP001454036"/>
    </source>
</evidence>
<dbReference type="GO" id="GO:0006357">
    <property type="term" value="P:regulation of transcription by RNA polymerase II"/>
    <property type="evidence" value="ECO:0007669"/>
    <property type="project" value="TreeGrafter"/>
</dbReference>
<dbReference type="GO" id="GO:0000785">
    <property type="term" value="C:chromatin"/>
    <property type="evidence" value="ECO:0007669"/>
    <property type="project" value="TreeGrafter"/>
</dbReference>